<evidence type="ECO:0000256" key="2">
    <source>
        <dbReference type="ARBA" id="ARBA00022747"/>
    </source>
</evidence>
<dbReference type="Proteomes" id="UP000315133">
    <property type="component" value="Unassembled WGS sequence"/>
</dbReference>
<proteinExistence type="inferred from homology"/>
<dbReference type="PANTHER" id="PTHR30408:SF12">
    <property type="entry name" value="TYPE I RESTRICTION ENZYME MJAVIII SPECIFICITY SUBUNIT"/>
    <property type="match status" value="1"/>
</dbReference>
<name>A0A543KKD4_9MICO</name>
<evidence type="ECO:0000313" key="6">
    <source>
        <dbReference type="Proteomes" id="UP000315133"/>
    </source>
</evidence>
<feature type="domain" description="Type I restriction modification DNA specificity" evidence="4">
    <location>
        <begin position="3"/>
        <end position="153"/>
    </location>
</feature>
<evidence type="ECO:0000313" key="5">
    <source>
        <dbReference type="EMBL" id="TQM95531.1"/>
    </source>
</evidence>
<dbReference type="InterPro" id="IPR000055">
    <property type="entry name" value="Restrct_endonuc_typeI_TRD"/>
</dbReference>
<accession>A0A543KKD4</accession>
<evidence type="ECO:0000256" key="1">
    <source>
        <dbReference type="ARBA" id="ARBA00010923"/>
    </source>
</evidence>
<dbReference type="InterPro" id="IPR044946">
    <property type="entry name" value="Restrct_endonuc_typeI_TRD_sf"/>
</dbReference>
<dbReference type="EMBL" id="VFPU01000001">
    <property type="protein sequence ID" value="TQM95531.1"/>
    <property type="molecule type" value="Genomic_DNA"/>
</dbReference>
<reference evidence="5 6" key="1">
    <citation type="submission" date="2019-06" db="EMBL/GenBank/DDBJ databases">
        <title>Sequencing the genomes of 1000 actinobacteria strains.</title>
        <authorList>
            <person name="Klenk H.-P."/>
        </authorList>
    </citation>
    <scope>NUCLEOTIDE SEQUENCE [LARGE SCALE GENOMIC DNA]</scope>
    <source>
        <strain evidence="5 6">DSM 12362</strain>
    </source>
</reference>
<dbReference type="PANTHER" id="PTHR30408">
    <property type="entry name" value="TYPE-1 RESTRICTION ENZYME ECOKI SPECIFICITY PROTEIN"/>
    <property type="match status" value="1"/>
</dbReference>
<comment type="caution">
    <text evidence="5">The sequence shown here is derived from an EMBL/GenBank/DDBJ whole genome shotgun (WGS) entry which is preliminary data.</text>
</comment>
<evidence type="ECO:0000256" key="3">
    <source>
        <dbReference type="ARBA" id="ARBA00023125"/>
    </source>
</evidence>
<evidence type="ECO:0000259" key="4">
    <source>
        <dbReference type="Pfam" id="PF01420"/>
    </source>
</evidence>
<dbReference type="GO" id="GO:0003677">
    <property type="term" value="F:DNA binding"/>
    <property type="evidence" value="ECO:0007669"/>
    <property type="project" value="UniProtKB-KW"/>
</dbReference>
<dbReference type="RefSeq" id="WP_170233496.1">
    <property type="nucleotide sequence ID" value="NZ_BAAAIL010000003.1"/>
</dbReference>
<comment type="similarity">
    <text evidence="1">Belongs to the type-I restriction system S methylase family.</text>
</comment>
<keyword evidence="6" id="KW-1185">Reference proteome</keyword>
<organism evidence="5 6">
    <name type="scientific">Ornithinimicrobium humiphilum</name>
    <dbReference type="NCBI Taxonomy" id="125288"/>
    <lineage>
        <taxon>Bacteria</taxon>
        <taxon>Bacillati</taxon>
        <taxon>Actinomycetota</taxon>
        <taxon>Actinomycetes</taxon>
        <taxon>Micrococcales</taxon>
        <taxon>Ornithinimicrobiaceae</taxon>
        <taxon>Ornithinimicrobium</taxon>
    </lineage>
</organism>
<keyword evidence="2" id="KW-0680">Restriction system</keyword>
<gene>
    <name evidence="5" type="ORF">FB476_0375</name>
</gene>
<dbReference type="Gene3D" id="3.90.220.20">
    <property type="entry name" value="DNA methylase specificity domains"/>
    <property type="match status" value="2"/>
</dbReference>
<dbReference type="Pfam" id="PF01420">
    <property type="entry name" value="Methylase_S"/>
    <property type="match status" value="1"/>
</dbReference>
<protein>
    <submittedName>
        <fullName evidence="5">Type I restriction enzyme S subunit</fullName>
    </submittedName>
</protein>
<dbReference type="GO" id="GO:0009307">
    <property type="term" value="P:DNA restriction-modification system"/>
    <property type="evidence" value="ECO:0007669"/>
    <property type="project" value="UniProtKB-KW"/>
</dbReference>
<dbReference type="InterPro" id="IPR052021">
    <property type="entry name" value="Type-I_RS_S_subunit"/>
</dbReference>
<sequence length="385" mass="41402">MREGWREAPLGDVTLIQQGTRIVHAPPGELPIPVLGATGIVGSWNESTYADPVVALGCRGTVGTVRFVDQPAWFGNNVMALRPADTSGLEVRFLALALEHADLVGQGAVGGQVQKQITRKSLTPVKIPLPPVNEQRRIVDLMGALDDTIMAAEKVRQRLSIALAKRRDMVFAQGETRSAAEMFDILIGLQRSPARAKGPDQTPYLRSANVTHGRLLLDDVKTMAFDAKQRSKYALRPGDVLVSEGSASADAVGAPSRFSGELEGTVCFQNTLLRFRAVDGVTTPAFVSQWCSWAYESGAFRDAANGTNIKHIGSGGASKMRVVAVPIEDQDLLTNELAAAETAVEGARNAVLTLRDLRLNLLTALLSGEHEIPHSYDELMEESAA</sequence>
<dbReference type="SUPFAM" id="SSF116734">
    <property type="entry name" value="DNA methylase specificity domain"/>
    <property type="match status" value="2"/>
</dbReference>
<keyword evidence="3" id="KW-0238">DNA-binding</keyword>
<dbReference type="AlphaFoldDB" id="A0A543KKD4"/>